<reference evidence="1 2" key="1">
    <citation type="submission" date="2014-06" db="EMBL/GenBank/DDBJ databases">
        <title>Evolutionary Origins and Diversification of the Mycorrhizal Mutualists.</title>
        <authorList>
            <consortium name="DOE Joint Genome Institute"/>
            <consortium name="Mycorrhizal Genomics Consortium"/>
            <person name="Kohler A."/>
            <person name="Kuo A."/>
            <person name="Nagy L.G."/>
            <person name="Floudas D."/>
            <person name="Copeland A."/>
            <person name="Barry K.W."/>
            <person name="Cichocki N."/>
            <person name="Veneault-Fourrey C."/>
            <person name="LaButti K."/>
            <person name="Lindquist E.A."/>
            <person name="Lipzen A."/>
            <person name="Lundell T."/>
            <person name="Morin E."/>
            <person name="Murat C."/>
            <person name="Riley R."/>
            <person name="Ohm R."/>
            <person name="Sun H."/>
            <person name="Tunlid A."/>
            <person name="Henrissat B."/>
            <person name="Grigoriev I.V."/>
            <person name="Hibbett D.S."/>
            <person name="Martin F."/>
        </authorList>
    </citation>
    <scope>NUCLEOTIDE SEQUENCE [LARGE SCALE GENOMIC DNA]</scope>
    <source>
        <strain evidence="1 2">SS14</strain>
    </source>
</reference>
<gene>
    <name evidence="1" type="ORF">M422DRAFT_48176</name>
</gene>
<accession>A0A0C9VVB8</accession>
<evidence type="ECO:0000313" key="2">
    <source>
        <dbReference type="Proteomes" id="UP000054279"/>
    </source>
</evidence>
<proteinExistence type="predicted"/>
<dbReference type="AlphaFoldDB" id="A0A0C9VVB8"/>
<keyword evidence="2" id="KW-1185">Reference proteome</keyword>
<organism evidence="1 2">
    <name type="scientific">Sphaerobolus stellatus (strain SS14)</name>
    <dbReference type="NCBI Taxonomy" id="990650"/>
    <lineage>
        <taxon>Eukaryota</taxon>
        <taxon>Fungi</taxon>
        <taxon>Dikarya</taxon>
        <taxon>Basidiomycota</taxon>
        <taxon>Agaricomycotina</taxon>
        <taxon>Agaricomycetes</taxon>
        <taxon>Phallomycetidae</taxon>
        <taxon>Geastrales</taxon>
        <taxon>Sphaerobolaceae</taxon>
        <taxon>Sphaerobolus</taxon>
    </lineage>
</organism>
<protein>
    <submittedName>
        <fullName evidence="1">Uncharacterized protein</fullName>
    </submittedName>
</protein>
<dbReference type="Proteomes" id="UP000054279">
    <property type="component" value="Unassembled WGS sequence"/>
</dbReference>
<dbReference type="HOGENOM" id="CLU_2098394_0_0_1"/>
<name>A0A0C9VVB8_SPHS4</name>
<dbReference type="EMBL" id="KN837129">
    <property type="protein sequence ID" value="KIJ42550.1"/>
    <property type="molecule type" value="Genomic_DNA"/>
</dbReference>
<evidence type="ECO:0000313" key="1">
    <source>
        <dbReference type="EMBL" id="KIJ42550.1"/>
    </source>
</evidence>
<sequence>MSFQLAAKTFTGCSEAGKVWCAYYDGTRDLPIEFPWSYPLYADLLQRDDLAPMPRMEILRNMVENGRFTEEIRENTCSTDPRLRANNTAGALGLSGIGSGIQNGMSRPRIIINDAK</sequence>